<name>A0A9E2KTF8_9LACO</name>
<keyword evidence="1" id="KW-1133">Transmembrane helix</keyword>
<feature type="transmembrane region" description="Helical" evidence="1">
    <location>
        <begin position="35"/>
        <end position="56"/>
    </location>
</feature>
<protein>
    <submittedName>
        <fullName evidence="2">Oligosaccharide repeat unit polymerase</fullName>
    </submittedName>
</protein>
<keyword evidence="1" id="KW-0472">Membrane</keyword>
<feature type="transmembrane region" description="Helical" evidence="1">
    <location>
        <begin position="321"/>
        <end position="341"/>
    </location>
</feature>
<gene>
    <name evidence="2" type="ORF">H9806_06440</name>
</gene>
<feature type="transmembrane region" description="Helical" evidence="1">
    <location>
        <begin position="7"/>
        <end position="23"/>
    </location>
</feature>
<accession>A0A9E2KTF8</accession>
<dbReference type="EMBL" id="JAHLFT010000084">
    <property type="protein sequence ID" value="MBU3828747.1"/>
    <property type="molecule type" value="Genomic_DNA"/>
</dbReference>
<evidence type="ECO:0000313" key="3">
    <source>
        <dbReference type="Proteomes" id="UP000823844"/>
    </source>
</evidence>
<dbReference type="Proteomes" id="UP000823844">
    <property type="component" value="Unassembled WGS sequence"/>
</dbReference>
<keyword evidence="1" id="KW-0812">Transmembrane</keyword>
<comment type="caution">
    <text evidence="2">The sequence shown here is derived from an EMBL/GenBank/DDBJ whole genome shotgun (WGS) entry which is preliminary data.</text>
</comment>
<feature type="transmembrane region" description="Helical" evidence="1">
    <location>
        <begin position="190"/>
        <end position="210"/>
    </location>
</feature>
<feature type="transmembrane region" description="Helical" evidence="1">
    <location>
        <begin position="353"/>
        <end position="380"/>
    </location>
</feature>
<feature type="transmembrane region" description="Helical" evidence="1">
    <location>
        <begin position="148"/>
        <end position="170"/>
    </location>
</feature>
<reference evidence="2" key="2">
    <citation type="submission" date="2021-04" db="EMBL/GenBank/DDBJ databases">
        <authorList>
            <person name="Gilroy R."/>
        </authorList>
    </citation>
    <scope>NUCLEOTIDE SEQUENCE</scope>
    <source>
        <strain evidence="2">F6-686</strain>
    </source>
</reference>
<reference evidence="2" key="1">
    <citation type="journal article" date="2021" name="PeerJ">
        <title>Extensive microbial diversity within the chicken gut microbiome revealed by metagenomics and culture.</title>
        <authorList>
            <person name="Gilroy R."/>
            <person name="Ravi A."/>
            <person name="Getino M."/>
            <person name="Pursley I."/>
            <person name="Horton D.L."/>
            <person name="Alikhan N.F."/>
            <person name="Baker D."/>
            <person name="Gharbi K."/>
            <person name="Hall N."/>
            <person name="Watson M."/>
            <person name="Adriaenssens E.M."/>
            <person name="Foster-Nyarko E."/>
            <person name="Jarju S."/>
            <person name="Secka A."/>
            <person name="Antonio M."/>
            <person name="Oren A."/>
            <person name="Chaudhuri R.R."/>
            <person name="La Ragione R."/>
            <person name="Hildebrand F."/>
            <person name="Pallen M.J."/>
        </authorList>
    </citation>
    <scope>NUCLEOTIDE SEQUENCE</scope>
    <source>
        <strain evidence="2">F6-686</strain>
    </source>
</reference>
<evidence type="ECO:0000256" key="1">
    <source>
        <dbReference type="SAM" id="Phobius"/>
    </source>
</evidence>
<feature type="transmembrane region" description="Helical" evidence="1">
    <location>
        <begin position="112"/>
        <end position="136"/>
    </location>
</feature>
<sequence>MKNVFKVYGTLWFLIFLLYLLHWSDLLLKLDIKVLLFLVVLIGISFFLGQVFKGYFRLIKLDETTIAKKHRHMQIKGRIICVYFILVFLVARNIPLLRVLQGQVVGDVNMTLIPGVTVIMTAYVIYSSFEFSYMYAFYKDKMALKYNLIILMYFILMVSRQYILICLAIFLYSMYMARFTKKFDTVKKKILGLCILVIAVAILMYGFGVMGNMRYGNKWAWNDSSMIFALGEGNQKWPQWIPKEYFWSYIYLTSPLSNFNVNVLNFLPNNNWGQFISELIPDVISNKFNVVHAPVYLPVSSLNVSTSFIGAYRTLGIIGSYMILLLLLTIIAIIILLTYEYRREQLFPQLCGILYVLFMSFFTNPFVFSVTGILILIMIMESFRVKLKIKK</sequence>
<organism evidence="2 3">
    <name type="scientific">Candidatus Lactobacillus pullistercoris</name>
    <dbReference type="NCBI Taxonomy" id="2838636"/>
    <lineage>
        <taxon>Bacteria</taxon>
        <taxon>Bacillati</taxon>
        <taxon>Bacillota</taxon>
        <taxon>Bacilli</taxon>
        <taxon>Lactobacillales</taxon>
        <taxon>Lactobacillaceae</taxon>
        <taxon>Lactobacillus</taxon>
    </lineage>
</organism>
<feature type="transmembrane region" description="Helical" evidence="1">
    <location>
        <begin position="77"/>
        <end position="100"/>
    </location>
</feature>
<dbReference type="AlphaFoldDB" id="A0A9E2KTF8"/>
<evidence type="ECO:0000313" key="2">
    <source>
        <dbReference type="EMBL" id="MBU3828747.1"/>
    </source>
</evidence>
<proteinExistence type="predicted"/>